<feature type="transmembrane region" description="Helical" evidence="1">
    <location>
        <begin position="190"/>
        <end position="208"/>
    </location>
</feature>
<comment type="caution">
    <text evidence="3">The sequence shown here is derived from an EMBL/GenBank/DDBJ whole genome shotgun (WGS) entry which is preliminary data.</text>
</comment>
<evidence type="ECO:0000313" key="4">
    <source>
        <dbReference type="Proteomes" id="UP001153069"/>
    </source>
</evidence>
<feature type="transmembrane region" description="Helical" evidence="1">
    <location>
        <begin position="89"/>
        <end position="108"/>
    </location>
</feature>
<protein>
    <recommendedName>
        <fullName evidence="5">DUF599 domain-containing protein</fullName>
    </recommendedName>
</protein>
<evidence type="ECO:0000256" key="2">
    <source>
        <dbReference type="SAM" id="SignalP"/>
    </source>
</evidence>
<evidence type="ECO:0000313" key="3">
    <source>
        <dbReference type="EMBL" id="CAB9500372.1"/>
    </source>
</evidence>
<sequence length="232" mass="26345">MVFKRAMSKIYLSGLFVFLAANNHVAAFQPTSQRPGYFPAVQQTPRAHKNMYLSKLWMAANSRGRRKQKSVYLTHERDFFRQSARLDSMTSYVLVSTLTASMSFGALLGFEPSVVSLPLIHIQPRTIKALYKALCLAIQVVSGLSTLFGLYATIVFSLTILYGQSALGAERDREYDVFLRSTTRARVHGFRCFTFSLGMFALDALLVLLERIFFRYWSVPVFAIASYILYKL</sequence>
<dbReference type="AlphaFoldDB" id="A0A9N8DBY0"/>
<keyword evidence="1" id="KW-0472">Membrane</keyword>
<gene>
    <name evidence="3" type="ORF">SEMRO_82_G043970.1</name>
</gene>
<proteinExistence type="predicted"/>
<keyword evidence="1" id="KW-0812">Transmembrane</keyword>
<organism evidence="3 4">
    <name type="scientific">Seminavis robusta</name>
    <dbReference type="NCBI Taxonomy" id="568900"/>
    <lineage>
        <taxon>Eukaryota</taxon>
        <taxon>Sar</taxon>
        <taxon>Stramenopiles</taxon>
        <taxon>Ochrophyta</taxon>
        <taxon>Bacillariophyta</taxon>
        <taxon>Bacillariophyceae</taxon>
        <taxon>Bacillariophycidae</taxon>
        <taxon>Naviculales</taxon>
        <taxon>Naviculaceae</taxon>
        <taxon>Seminavis</taxon>
    </lineage>
</organism>
<dbReference type="EMBL" id="CAICTM010000081">
    <property type="protein sequence ID" value="CAB9500372.1"/>
    <property type="molecule type" value="Genomic_DNA"/>
</dbReference>
<keyword evidence="1" id="KW-1133">Transmembrane helix</keyword>
<feature type="chain" id="PRO_5040482979" description="DUF599 domain-containing protein" evidence="2">
    <location>
        <begin position="28"/>
        <end position="232"/>
    </location>
</feature>
<dbReference type="Proteomes" id="UP001153069">
    <property type="component" value="Unassembled WGS sequence"/>
</dbReference>
<name>A0A9N8DBY0_9STRA</name>
<feature type="transmembrane region" description="Helical" evidence="1">
    <location>
        <begin position="151"/>
        <end position="169"/>
    </location>
</feature>
<feature type="signal peptide" evidence="2">
    <location>
        <begin position="1"/>
        <end position="27"/>
    </location>
</feature>
<reference evidence="3" key="1">
    <citation type="submission" date="2020-06" db="EMBL/GenBank/DDBJ databases">
        <authorList>
            <consortium name="Plant Systems Biology data submission"/>
        </authorList>
    </citation>
    <scope>NUCLEOTIDE SEQUENCE</scope>
    <source>
        <strain evidence="3">D6</strain>
    </source>
</reference>
<evidence type="ECO:0008006" key="5">
    <source>
        <dbReference type="Google" id="ProtNLM"/>
    </source>
</evidence>
<dbReference type="OrthoDB" id="43775at2759"/>
<evidence type="ECO:0000256" key="1">
    <source>
        <dbReference type="SAM" id="Phobius"/>
    </source>
</evidence>
<keyword evidence="2" id="KW-0732">Signal</keyword>
<feature type="transmembrane region" description="Helical" evidence="1">
    <location>
        <begin position="214"/>
        <end position="230"/>
    </location>
</feature>
<accession>A0A9N8DBY0</accession>
<keyword evidence="4" id="KW-1185">Reference proteome</keyword>